<name>A0ABV2B6L1_9LACO</name>
<reference evidence="2" key="1">
    <citation type="submission" date="2024-06" db="EMBL/GenBank/DDBJ databases">
        <title>Vaginal Lactobacillus fatty acid response mechanisms reveal a metabolite-targeted strategy for bacterial vaginosis treatment.</title>
        <authorList>
            <person name="Zhu M."/>
            <person name="Blainey P.C."/>
            <person name="Bloom S.M."/>
            <person name="Kwon D.S."/>
        </authorList>
    </citation>
    <scope>NUCLEOTIDE SEQUENCE</scope>
    <source>
        <strain evidence="2">194_F1_1</strain>
    </source>
</reference>
<evidence type="ECO:0000256" key="1">
    <source>
        <dbReference type="SAM" id="Phobius"/>
    </source>
</evidence>
<accession>A0ABV2B6L1</accession>
<proteinExistence type="predicted"/>
<keyword evidence="1" id="KW-1133">Transmembrane helix</keyword>
<keyword evidence="1" id="KW-0472">Membrane</keyword>
<evidence type="ECO:0000313" key="3">
    <source>
        <dbReference type="Proteomes" id="UP001434419"/>
    </source>
</evidence>
<sequence length="52" mass="6168">MKFSKYKNKPSHEDDLDEKIDRFNKKAYWDYLIPFFVSLITTLLTLAALNGK</sequence>
<dbReference type="RefSeq" id="WP_005722039.1">
    <property type="nucleotide sequence ID" value="NZ_CAZZQD010000001.1"/>
</dbReference>
<comment type="caution">
    <text evidence="2">The sequence shown here is derived from an EMBL/GenBank/DDBJ whole genome shotgun (WGS) entry which is preliminary data.</text>
</comment>
<feature type="transmembrane region" description="Helical" evidence="1">
    <location>
        <begin position="28"/>
        <end position="49"/>
    </location>
</feature>
<keyword evidence="3" id="KW-1185">Reference proteome</keyword>
<dbReference type="Proteomes" id="UP001434419">
    <property type="component" value="Unassembled WGS sequence"/>
</dbReference>
<protein>
    <submittedName>
        <fullName evidence="2">Uncharacterized protein</fullName>
    </submittedName>
</protein>
<dbReference type="EMBL" id="JBETVU010000012">
    <property type="protein sequence ID" value="MES5148898.1"/>
    <property type="molecule type" value="Genomic_DNA"/>
</dbReference>
<evidence type="ECO:0000313" key="2">
    <source>
        <dbReference type="EMBL" id="MES5148898.1"/>
    </source>
</evidence>
<gene>
    <name evidence="2" type="ORF">ABVC42_02990</name>
</gene>
<keyword evidence="1" id="KW-0812">Transmembrane</keyword>
<organism evidence="2 3">
    <name type="scientific">Lactobacillus crispatus</name>
    <dbReference type="NCBI Taxonomy" id="47770"/>
    <lineage>
        <taxon>Bacteria</taxon>
        <taxon>Bacillati</taxon>
        <taxon>Bacillota</taxon>
        <taxon>Bacilli</taxon>
        <taxon>Lactobacillales</taxon>
        <taxon>Lactobacillaceae</taxon>
        <taxon>Lactobacillus</taxon>
    </lineage>
</organism>